<accession>A0A1C3NYJ4</accession>
<dbReference type="PANTHER" id="PTHR36923:SF3">
    <property type="entry name" value="FERREDOXIN"/>
    <property type="match status" value="1"/>
</dbReference>
<evidence type="ECO:0000256" key="6">
    <source>
        <dbReference type="ARBA" id="ARBA00023014"/>
    </source>
</evidence>
<keyword evidence="7" id="KW-0003">3Fe-4S</keyword>
<keyword evidence="2 8" id="KW-0813">Transport</keyword>
<dbReference type="PROSITE" id="PS51379">
    <property type="entry name" value="4FE4S_FER_2"/>
    <property type="match status" value="1"/>
</dbReference>
<comment type="cofactor">
    <cofactor evidence="1">
        <name>[3Fe-4S] cluster</name>
        <dbReference type="ChEBI" id="CHEBI:21137"/>
    </cofactor>
</comment>
<dbReference type="InterPro" id="IPR051269">
    <property type="entry name" value="Fe-S_cluster_ET"/>
</dbReference>
<keyword evidence="4 8" id="KW-0249">Electron transport</keyword>
<dbReference type="SUPFAM" id="SSF54862">
    <property type="entry name" value="4Fe-4S ferredoxins"/>
    <property type="match status" value="1"/>
</dbReference>
<dbReference type="InterPro" id="IPR001080">
    <property type="entry name" value="3Fe4S_ferredoxin"/>
</dbReference>
<gene>
    <name evidence="11" type="ORF">FDG2_2870</name>
</gene>
<dbReference type="GO" id="GO:0051538">
    <property type="term" value="F:3 iron, 4 sulfur cluster binding"/>
    <property type="evidence" value="ECO:0007669"/>
    <property type="project" value="UniProtKB-KW"/>
</dbReference>
<protein>
    <recommendedName>
        <fullName evidence="8">Ferredoxin</fullName>
    </recommendedName>
</protein>
<evidence type="ECO:0000259" key="10">
    <source>
        <dbReference type="PROSITE" id="PS51379"/>
    </source>
</evidence>
<dbReference type="Proteomes" id="UP000199013">
    <property type="component" value="Unassembled WGS sequence"/>
</dbReference>
<sequence length="94" mass="9420">MSGGSPAKVSVDTGTCIGSGQCVRLAPAVFAQRDEDGLVALLVARPVGPQRQDAETAAALCPSGAIRLVPPPDAGSRPDVRRFGGPTAGPGRGR</sequence>
<dbReference type="GO" id="GO:0009055">
    <property type="term" value="F:electron transfer activity"/>
    <property type="evidence" value="ECO:0007669"/>
    <property type="project" value="UniProtKB-UniRule"/>
</dbReference>
<evidence type="ECO:0000313" key="11">
    <source>
        <dbReference type="EMBL" id="SBW22610.1"/>
    </source>
</evidence>
<proteinExistence type="predicted"/>
<evidence type="ECO:0000256" key="4">
    <source>
        <dbReference type="ARBA" id="ARBA00022982"/>
    </source>
</evidence>
<keyword evidence="5 8" id="KW-0408">Iron</keyword>
<name>A0A1C3NYJ4_9ACTN</name>
<evidence type="ECO:0000256" key="8">
    <source>
        <dbReference type="RuleBase" id="RU368020"/>
    </source>
</evidence>
<feature type="region of interest" description="Disordered" evidence="9">
    <location>
        <begin position="65"/>
        <end position="94"/>
    </location>
</feature>
<dbReference type="AlphaFoldDB" id="A0A1C3NYJ4"/>
<dbReference type="GO" id="GO:0005506">
    <property type="term" value="F:iron ion binding"/>
    <property type="evidence" value="ECO:0007669"/>
    <property type="project" value="UniProtKB-UniRule"/>
</dbReference>
<organism evidence="11 12">
    <name type="scientific">Candidatus Protofrankia californiensis</name>
    <dbReference type="NCBI Taxonomy" id="1839754"/>
    <lineage>
        <taxon>Bacteria</taxon>
        <taxon>Bacillati</taxon>
        <taxon>Actinomycetota</taxon>
        <taxon>Actinomycetes</taxon>
        <taxon>Frankiales</taxon>
        <taxon>Frankiaceae</taxon>
        <taxon>Protofrankia</taxon>
    </lineage>
</organism>
<comment type="function">
    <text evidence="8">Ferredoxins are iron-sulfur proteins that transfer electrons in a wide variety of metabolic reactions.</text>
</comment>
<evidence type="ECO:0000256" key="7">
    <source>
        <dbReference type="ARBA" id="ARBA00023291"/>
    </source>
</evidence>
<evidence type="ECO:0000256" key="2">
    <source>
        <dbReference type="ARBA" id="ARBA00022448"/>
    </source>
</evidence>
<dbReference type="PRINTS" id="PR00352">
    <property type="entry name" value="3FE4SFRDOXIN"/>
</dbReference>
<dbReference type="Gene3D" id="3.30.70.20">
    <property type="match status" value="1"/>
</dbReference>
<dbReference type="PANTHER" id="PTHR36923">
    <property type="entry name" value="FERREDOXIN"/>
    <property type="match status" value="1"/>
</dbReference>
<dbReference type="InterPro" id="IPR017896">
    <property type="entry name" value="4Fe4S_Fe-S-bd"/>
</dbReference>
<evidence type="ECO:0000256" key="5">
    <source>
        <dbReference type="ARBA" id="ARBA00023004"/>
    </source>
</evidence>
<feature type="domain" description="4Fe-4S ferredoxin-type" evidence="10">
    <location>
        <begin position="7"/>
        <end position="36"/>
    </location>
</feature>
<keyword evidence="3 8" id="KW-0479">Metal-binding</keyword>
<evidence type="ECO:0000256" key="3">
    <source>
        <dbReference type="ARBA" id="ARBA00022723"/>
    </source>
</evidence>
<keyword evidence="6 8" id="KW-0411">Iron-sulfur</keyword>
<dbReference type="Pfam" id="PF13370">
    <property type="entry name" value="Fer4_13"/>
    <property type="match status" value="1"/>
</dbReference>
<reference evidence="12" key="1">
    <citation type="submission" date="2016-02" db="EMBL/GenBank/DDBJ databases">
        <authorList>
            <person name="Wibberg D."/>
        </authorList>
    </citation>
    <scope>NUCLEOTIDE SEQUENCE [LARGE SCALE GENOMIC DNA]</scope>
</reference>
<keyword evidence="12" id="KW-1185">Reference proteome</keyword>
<evidence type="ECO:0000256" key="1">
    <source>
        <dbReference type="ARBA" id="ARBA00001927"/>
    </source>
</evidence>
<evidence type="ECO:0000256" key="9">
    <source>
        <dbReference type="SAM" id="MobiDB-lite"/>
    </source>
</evidence>
<dbReference type="EMBL" id="FLUV01001208">
    <property type="protein sequence ID" value="SBW22610.1"/>
    <property type="molecule type" value="Genomic_DNA"/>
</dbReference>
<evidence type="ECO:0000313" key="12">
    <source>
        <dbReference type="Proteomes" id="UP000199013"/>
    </source>
</evidence>